<dbReference type="GO" id="GO:0005789">
    <property type="term" value="C:endoplasmic reticulum membrane"/>
    <property type="evidence" value="ECO:0007669"/>
    <property type="project" value="UniProtKB-SubCell"/>
</dbReference>
<dbReference type="GO" id="GO:0070971">
    <property type="term" value="C:endoplasmic reticulum exit site"/>
    <property type="evidence" value="ECO:0007669"/>
    <property type="project" value="TreeGrafter"/>
</dbReference>
<keyword evidence="6" id="KW-0968">Cytoplasmic vesicle</keyword>
<feature type="domain" description="Sec23/Sec24 beta-sandwich" evidence="12">
    <location>
        <begin position="837"/>
        <end position="879"/>
    </location>
</feature>
<evidence type="ECO:0000259" key="8">
    <source>
        <dbReference type="Pfam" id="PF00626"/>
    </source>
</evidence>
<reference evidence="13" key="1">
    <citation type="submission" date="2013-04" db="EMBL/GenBank/DDBJ databases">
        <authorList>
            <person name="Qu J."/>
            <person name="Murali S.C."/>
            <person name="Bandaranaike D."/>
            <person name="Bellair M."/>
            <person name="Blankenburg K."/>
            <person name="Chao H."/>
            <person name="Dinh H."/>
            <person name="Doddapaneni H."/>
            <person name="Downs B."/>
            <person name="Dugan-Rocha S."/>
            <person name="Elkadiri S."/>
            <person name="Gnanaolivu R.D."/>
            <person name="Hernandez B."/>
            <person name="Javaid M."/>
            <person name="Jayaseelan J.C."/>
            <person name="Lee S."/>
            <person name="Li M."/>
            <person name="Ming W."/>
            <person name="Munidasa M."/>
            <person name="Muniz J."/>
            <person name="Nguyen L."/>
            <person name="Ongeri F."/>
            <person name="Osuji N."/>
            <person name="Pu L.-L."/>
            <person name="Puazo M."/>
            <person name="Qu C."/>
            <person name="Quiroz J."/>
            <person name="Raj R."/>
            <person name="Weissenberger G."/>
            <person name="Xin Y."/>
            <person name="Zou X."/>
            <person name="Han Y."/>
            <person name="Richards S."/>
            <person name="Worley K."/>
            <person name="Muzny D."/>
            <person name="Gibbs R."/>
        </authorList>
    </citation>
    <scope>NUCLEOTIDE SEQUENCE</scope>
    <source>
        <strain evidence="13">Sampled in the wild</strain>
    </source>
</reference>
<dbReference type="Proteomes" id="UP000792457">
    <property type="component" value="Unassembled WGS sequence"/>
</dbReference>
<feature type="region of interest" description="Disordered" evidence="7">
    <location>
        <begin position="82"/>
        <end position="366"/>
    </location>
</feature>
<dbReference type="InterPro" id="IPR012990">
    <property type="entry name" value="Beta-sandwich_Sec23_24"/>
</dbReference>
<evidence type="ECO:0000313" key="14">
    <source>
        <dbReference type="Proteomes" id="UP000792457"/>
    </source>
</evidence>
<feature type="compositionally biased region" description="Pro residues" evidence="7">
    <location>
        <begin position="198"/>
        <end position="209"/>
    </location>
</feature>
<dbReference type="InterPro" id="IPR036180">
    <property type="entry name" value="Gelsolin-like_dom_sf"/>
</dbReference>
<feature type="compositionally biased region" description="Polar residues" evidence="7">
    <location>
        <begin position="289"/>
        <end position="320"/>
    </location>
</feature>
<dbReference type="SUPFAM" id="SSF82919">
    <property type="entry name" value="Zn-finger domain of Sec23/24"/>
    <property type="match status" value="1"/>
</dbReference>
<dbReference type="InterPro" id="IPR007123">
    <property type="entry name" value="Gelsolin-like_dom"/>
</dbReference>
<dbReference type="GO" id="GO:0030127">
    <property type="term" value="C:COPII vesicle coat"/>
    <property type="evidence" value="ECO:0007669"/>
    <property type="project" value="InterPro"/>
</dbReference>
<reference evidence="13" key="2">
    <citation type="submission" date="2017-10" db="EMBL/GenBank/DDBJ databases">
        <title>Ladona fulva Genome sequencing and assembly.</title>
        <authorList>
            <person name="Murali S."/>
            <person name="Richards S."/>
            <person name="Bandaranaike D."/>
            <person name="Bellair M."/>
            <person name="Blankenburg K."/>
            <person name="Chao H."/>
            <person name="Dinh H."/>
            <person name="Doddapaneni H."/>
            <person name="Dugan-Rocha S."/>
            <person name="Elkadiri S."/>
            <person name="Gnanaolivu R."/>
            <person name="Hernandez B."/>
            <person name="Skinner E."/>
            <person name="Javaid M."/>
            <person name="Lee S."/>
            <person name="Li M."/>
            <person name="Ming W."/>
            <person name="Munidasa M."/>
            <person name="Muniz J."/>
            <person name="Nguyen L."/>
            <person name="Hughes D."/>
            <person name="Osuji N."/>
            <person name="Pu L.-L."/>
            <person name="Puazo M."/>
            <person name="Qu C."/>
            <person name="Quiroz J."/>
            <person name="Raj R."/>
            <person name="Weissenberger G."/>
            <person name="Xin Y."/>
            <person name="Zou X."/>
            <person name="Han Y."/>
            <person name="Worley K."/>
            <person name="Muzny D."/>
            <person name="Gibbs R."/>
        </authorList>
    </citation>
    <scope>NUCLEOTIDE SEQUENCE</scope>
    <source>
        <strain evidence="13">Sampled in the wild</strain>
    </source>
</reference>
<feature type="compositionally biased region" description="Pro residues" evidence="7">
    <location>
        <begin position="272"/>
        <end position="285"/>
    </location>
</feature>
<dbReference type="PANTHER" id="PTHR13803:SF4">
    <property type="entry name" value="SECRETORY 24CD, ISOFORM C"/>
    <property type="match status" value="1"/>
</dbReference>
<dbReference type="InterPro" id="IPR036174">
    <property type="entry name" value="Znf_Sec23_Sec24_sf"/>
</dbReference>
<dbReference type="SUPFAM" id="SSF81811">
    <property type="entry name" value="Helical domain of Sec23/24"/>
    <property type="match status" value="1"/>
</dbReference>
<dbReference type="InterPro" id="IPR029006">
    <property type="entry name" value="ADF-H/Gelsolin-like_dom_sf"/>
</dbReference>
<dbReference type="AlphaFoldDB" id="A0A8K0P4F7"/>
<organism evidence="13 14">
    <name type="scientific">Ladona fulva</name>
    <name type="common">Scarce chaser dragonfly</name>
    <name type="synonym">Libellula fulva</name>
    <dbReference type="NCBI Taxonomy" id="123851"/>
    <lineage>
        <taxon>Eukaryota</taxon>
        <taxon>Metazoa</taxon>
        <taxon>Ecdysozoa</taxon>
        <taxon>Arthropoda</taxon>
        <taxon>Hexapoda</taxon>
        <taxon>Insecta</taxon>
        <taxon>Pterygota</taxon>
        <taxon>Palaeoptera</taxon>
        <taxon>Odonata</taxon>
        <taxon>Epiprocta</taxon>
        <taxon>Anisoptera</taxon>
        <taxon>Libelluloidea</taxon>
        <taxon>Libellulidae</taxon>
        <taxon>Ladona</taxon>
    </lineage>
</organism>
<dbReference type="Pfam" id="PF04810">
    <property type="entry name" value="zf-Sec23_Sec24"/>
    <property type="match status" value="1"/>
</dbReference>
<feature type="compositionally biased region" description="Low complexity" evidence="7">
    <location>
        <begin position="339"/>
        <end position="349"/>
    </location>
</feature>
<dbReference type="Gene3D" id="2.60.40.1670">
    <property type="entry name" value="beta-sandwich domain of Sec23/24"/>
    <property type="match status" value="2"/>
</dbReference>
<feature type="region of interest" description="Disordered" evidence="7">
    <location>
        <begin position="1"/>
        <end position="64"/>
    </location>
</feature>
<feature type="compositionally biased region" description="Low complexity" evidence="7">
    <location>
        <begin position="232"/>
        <end position="247"/>
    </location>
</feature>
<gene>
    <name evidence="13" type="ORF">J437_LFUL005822</name>
</gene>
<dbReference type="PANTHER" id="PTHR13803">
    <property type="entry name" value="SEC24-RELATED PROTEIN"/>
    <property type="match status" value="1"/>
</dbReference>
<comment type="similarity">
    <text evidence="3">Belongs to the SEC23/SEC24 family. SEC24 subfamily.</text>
</comment>
<keyword evidence="5" id="KW-0653">Protein transport</keyword>
<keyword evidence="14" id="KW-1185">Reference proteome</keyword>
<dbReference type="Gene3D" id="2.30.30.380">
    <property type="entry name" value="Zn-finger domain of Sec23/24"/>
    <property type="match status" value="1"/>
</dbReference>
<comment type="caution">
    <text evidence="13">The sequence shown here is derived from an EMBL/GenBank/DDBJ whole genome shotgun (WGS) entry which is preliminary data.</text>
</comment>
<dbReference type="Pfam" id="PF00626">
    <property type="entry name" value="Gelsolin"/>
    <property type="match status" value="1"/>
</dbReference>
<keyword evidence="4" id="KW-0813">Transport</keyword>
<dbReference type="SUPFAM" id="SSF81995">
    <property type="entry name" value="beta-sandwich domain of Sec23/24"/>
    <property type="match status" value="1"/>
</dbReference>
<evidence type="ECO:0000313" key="13">
    <source>
        <dbReference type="EMBL" id="KAG8233361.1"/>
    </source>
</evidence>
<dbReference type="InterPro" id="IPR036465">
    <property type="entry name" value="vWFA_dom_sf"/>
</dbReference>
<dbReference type="Pfam" id="PF04811">
    <property type="entry name" value="Sec23_trunk"/>
    <property type="match status" value="1"/>
</dbReference>
<protein>
    <recommendedName>
        <fullName evidence="15">Protein transport protein Sec24C</fullName>
    </recommendedName>
</protein>
<dbReference type="GO" id="GO:0008270">
    <property type="term" value="F:zinc ion binding"/>
    <property type="evidence" value="ECO:0007669"/>
    <property type="project" value="InterPro"/>
</dbReference>
<dbReference type="GO" id="GO:0090110">
    <property type="term" value="P:COPII-coated vesicle cargo loading"/>
    <property type="evidence" value="ECO:0007669"/>
    <property type="project" value="TreeGrafter"/>
</dbReference>
<evidence type="ECO:0008006" key="15">
    <source>
        <dbReference type="Google" id="ProtNLM"/>
    </source>
</evidence>
<evidence type="ECO:0000259" key="12">
    <source>
        <dbReference type="Pfam" id="PF08033"/>
    </source>
</evidence>
<feature type="domain" description="Zinc finger Sec23/Sec24-type" evidence="9">
    <location>
        <begin position="538"/>
        <end position="576"/>
    </location>
</feature>
<evidence type="ECO:0000259" key="9">
    <source>
        <dbReference type="Pfam" id="PF04810"/>
    </source>
</evidence>
<dbReference type="InterPro" id="IPR006896">
    <property type="entry name" value="Sec23/24_trunk_dom"/>
</dbReference>
<dbReference type="Gene3D" id="3.40.50.410">
    <property type="entry name" value="von Willebrand factor, type A domain"/>
    <property type="match status" value="1"/>
</dbReference>
<feature type="compositionally biased region" description="Low complexity" evidence="7">
    <location>
        <begin position="170"/>
        <end position="197"/>
    </location>
</feature>
<dbReference type="Gene3D" id="3.40.20.10">
    <property type="entry name" value="Severin"/>
    <property type="match status" value="1"/>
</dbReference>
<name>A0A8K0P4F7_LADFU</name>
<feature type="compositionally biased region" description="Polar residues" evidence="7">
    <location>
        <begin position="25"/>
        <end position="46"/>
    </location>
</feature>
<dbReference type="InterPro" id="IPR050550">
    <property type="entry name" value="SEC23_SEC24_subfamily"/>
</dbReference>
<evidence type="ECO:0000259" key="11">
    <source>
        <dbReference type="Pfam" id="PF04815"/>
    </source>
</evidence>
<dbReference type="SUPFAM" id="SSF82754">
    <property type="entry name" value="C-terminal, gelsolin-like domain of Sec23/24"/>
    <property type="match status" value="1"/>
</dbReference>
<proteinExistence type="inferred from homology"/>
<evidence type="ECO:0000256" key="1">
    <source>
        <dbReference type="ARBA" id="ARBA00004299"/>
    </source>
</evidence>
<comment type="subcellular location">
    <subcellularLocation>
        <location evidence="1">Cytoplasmic vesicle</location>
        <location evidence="1">COPII-coated vesicle membrane</location>
        <topology evidence="1">Peripheral membrane protein</topology>
        <orientation evidence="1">Cytoplasmic side</orientation>
    </subcellularLocation>
    <subcellularLocation>
        <location evidence="2">Endoplasmic reticulum membrane</location>
        <topology evidence="2">Peripheral membrane protein</topology>
        <orientation evidence="2">Cytoplasmic side</orientation>
    </subcellularLocation>
</comment>
<dbReference type="InterPro" id="IPR006895">
    <property type="entry name" value="Znf_Sec23_Sec24"/>
</dbReference>
<evidence type="ECO:0000256" key="3">
    <source>
        <dbReference type="ARBA" id="ARBA00008334"/>
    </source>
</evidence>
<dbReference type="Pfam" id="PF08033">
    <property type="entry name" value="Sec23_BS"/>
    <property type="match status" value="1"/>
</dbReference>
<evidence type="ECO:0000256" key="4">
    <source>
        <dbReference type="ARBA" id="ARBA00022448"/>
    </source>
</evidence>
<evidence type="ECO:0000256" key="5">
    <source>
        <dbReference type="ARBA" id="ARBA00022927"/>
    </source>
</evidence>
<dbReference type="GO" id="GO:0006886">
    <property type="term" value="P:intracellular protein transport"/>
    <property type="evidence" value="ECO:0007669"/>
    <property type="project" value="InterPro"/>
</dbReference>
<dbReference type="SUPFAM" id="SSF53300">
    <property type="entry name" value="vWA-like"/>
    <property type="match status" value="1"/>
</dbReference>
<evidence type="ECO:0000256" key="2">
    <source>
        <dbReference type="ARBA" id="ARBA00004397"/>
    </source>
</evidence>
<feature type="domain" description="Gelsolin-like" evidence="8">
    <location>
        <begin position="1013"/>
        <end position="1082"/>
    </location>
</feature>
<feature type="domain" description="Sec23/Sec24 trunk" evidence="10">
    <location>
        <begin position="615"/>
        <end position="808"/>
    </location>
</feature>
<dbReference type="Pfam" id="PF04815">
    <property type="entry name" value="Sec23_helical"/>
    <property type="match status" value="1"/>
</dbReference>
<feature type="compositionally biased region" description="Low complexity" evidence="7">
    <location>
        <begin position="135"/>
        <end position="149"/>
    </location>
</feature>
<feature type="domain" description="Sec23/Sec24 helical" evidence="11">
    <location>
        <begin position="891"/>
        <end position="992"/>
    </location>
</feature>
<accession>A0A8K0P4F7</accession>
<dbReference type="EMBL" id="KZ308713">
    <property type="protein sequence ID" value="KAG8233361.1"/>
    <property type="molecule type" value="Genomic_DNA"/>
</dbReference>
<feature type="compositionally biased region" description="Polar residues" evidence="7">
    <location>
        <begin position="1"/>
        <end position="11"/>
    </location>
</feature>
<dbReference type="GO" id="GO:0000149">
    <property type="term" value="F:SNARE binding"/>
    <property type="evidence" value="ECO:0007669"/>
    <property type="project" value="TreeGrafter"/>
</dbReference>
<sequence length="1144" mass="125176">MNPQYMPQPSQYGGPEQSFGESGGYPQTNTQLQGMSHSVGNIQSIPSPGVPSPGNMNFQRFPPAGAPAVIQNQMSSLPKASFLYGSAPVSNGPVPATLGPQTDGAPSADAPPPPGGLQMQPPNQAPPPQGSDQLSSRMSAMSIQSSQASDMGFQQMGAPQPGRTSGMMQSNAPPSSNAGPPAVGGFPQGQQPAAMQGPPMPSMPGPPHIPKQNTPMQPPQGYMQGAPPQGPMPFQNPQGPQGMMPGPSQGPIPPQTGPLHPGQRPPSVRGMMPPPQAPFPGPLMPQAPLQGSTPSKSTYQGGYSDPSSQVPMINSQSSMNGGFPMPLNQTYSGAPPPGQQQQQMQGAGQFVNGIPGGPSQPLPNAQYPQNRMVQQQGVMQPPSMPMPGASVPYPSQMGPQMSAGMHPGGQMPPMPGAQPSMGMANRGMQQPQQPARRLDPDHMPSPIQVMLDDQHNHSGNFYTNQKGQVPPLVTTKFITQDQGNASPRFIRATMYSVPATMDMMKQTAVPFGLVISPLARLMEGESSPPIVDMGELGPVRCVRCKAYMCPFMQFIDGGRRFHCNFCKATTEVPPEYFQHLDHTGMRVDRFERPELVLGTYEFVATKDYCRNNVFPKPPAFIFLIDVSYNNIKSGMVHLLCQEMKEILKNLPKEYGAERSSMKVGFITYNNTVHFYNIKGTLAQPQMMVVGDVQDMFMPLLDGFLCDPQESSVVIDHLMEQIPAMFSETRETETVLAPAIQAGLEALKAPGKLKNRDDRKVLGTEKEKNVLAPQTNFYNNLGQECVLAGCSVDLFIFNNSYIDLATIGQADLDGERLIADIKRAVERTVAFDTVMRGVAIEIKHDDKLTEEDGVYVQVALLYTSVTGQRRLRIMNLSFKICTQMADLYRSCDLDTMINFFAKQSVFRLLDSTPKAVKDGLVSRCAQILACYRKNCATPSSSGQLILPECMKLLPLYANCLIKSDALSGGADISIDDRSFVMQAVMIMDVPSSVVYFYPRLIPLHDLSVDPQGAELQQPIRCLAEKMRDDGVYILENGIHMFLWIGLNVGVEWVRDVFGAQSAAQIDIDRTSLPELDNPLSMRVRMTIEEIRRQRHRRMRLTLVRQRDKLEVVFKHFLVEDRGVDGSASYVDFLCHMHKEIRELLR</sequence>
<evidence type="ECO:0000256" key="6">
    <source>
        <dbReference type="ARBA" id="ARBA00023329"/>
    </source>
</evidence>
<dbReference type="InterPro" id="IPR006900">
    <property type="entry name" value="Sec23/24_helical_dom"/>
</dbReference>
<evidence type="ECO:0000259" key="10">
    <source>
        <dbReference type="Pfam" id="PF04811"/>
    </source>
</evidence>
<dbReference type="Gene3D" id="1.20.120.730">
    <property type="entry name" value="Sec23/Sec24 helical domain"/>
    <property type="match status" value="1"/>
</dbReference>
<dbReference type="OrthoDB" id="49016at2759"/>
<dbReference type="InterPro" id="IPR036175">
    <property type="entry name" value="Sec23/24_helical_dom_sf"/>
</dbReference>
<evidence type="ECO:0000256" key="7">
    <source>
        <dbReference type="SAM" id="MobiDB-lite"/>
    </source>
</evidence>